<dbReference type="InterPro" id="IPR000432">
    <property type="entry name" value="DNA_mismatch_repair_MutS_C"/>
</dbReference>
<gene>
    <name evidence="11" type="ORF">CH371_14070</name>
</gene>
<comment type="caution">
    <text evidence="11">The sequence shown here is derived from an EMBL/GenBank/DDBJ whole genome shotgun (WGS) entry which is preliminary data.</text>
</comment>
<keyword evidence="5" id="KW-0067">ATP-binding</keyword>
<dbReference type="Pfam" id="PF01624">
    <property type="entry name" value="MutS_I"/>
    <property type="match status" value="1"/>
</dbReference>
<dbReference type="PANTHER" id="PTHR11361:SF34">
    <property type="entry name" value="DNA MISMATCH REPAIR PROTEIN MSH1, MITOCHONDRIAL"/>
    <property type="match status" value="1"/>
</dbReference>
<dbReference type="SMART" id="SM00533">
    <property type="entry name" value="MUTSd"/>
    <property type="match status" value="1"/>
</dbReference>
<protein>
    <recommendedName>
        <fullName evidence="2 9">DNA mismatch repair protein MutS</fullName>
    </recommendedName>
</protein>
<keyword evidence="3" id="KW-0547">Nucleotide-binding</keyword>
<dbReference type="PIRSF" id="PIRSF037677">
    <property type="entry name" value="DNA_mis_repair_Msh6"/>
    <property type="match status" value="1"/>
</dbReference>
<dbReference type="AlphaFoldDB" id="A0A2M9Z9I5"/>
<accession>A0A2M9Z9I5</accession>
<dbReference type="Gene3D" id="1.10.1420.10">
    <property type="match status" value="2"/>
</dbReference>
<evidence type="ECO:0000256" key="8">
    <source>
        <dbReference type="ARBA" id="ARBA00024647"/>
    </source>
</evidence>
<name>A0A2M9Z9I5_9LEPT</name>
<evidence type="ECO:0000256" key="9">
    <source>
        <dbReference type="NCBIfam" id="TIGR01070"/>
    </source>
</evidence>
<dbReference type="InterPro" id="IPR036187">
    <property type="entry name" value="DNA_mismatch_repair_MutS_sf"/>
</dbReference>
<dbReference type="Gene3D" id="3.40.50.300">
    <property type="entry name" value="P-loop containing nucleotide triphosphate hydrolases"/>
    <property type="match status" value="1"/>
</dbReference>
<dbReference type="Pfam" id="PF05190">
    <property type="entry name" value="MutS_IV"/>
    <property type="match status" value="1"/>
</dbReference>
<keyword evidence="4" id="KW-0227">DNA damage</keyword>
<dbReference type="SMART" id="SM00534">
    <property type="entry name" value="MUTSac"/>
    <property type="match status" value="1"/>
</dbReference>
<keyword evidence="6" id="KW-0238">DNA-binding</keyword>
<dbReference type="NCBIfam" id="TIGR01070">
    <property type="entry name" value="mutS1"/>
    <property type="match status" value="1"/>
</dbReference>
<reference evidence="11 12" key="1">
    <citation type="submission" date="2017-07" db="EMBL/GenBank/DDBJ databases">
        <title>Leptospira spp. isolated from tropical soils.</title>
        <authorList>
            <person name="Thibeaux R."/>
            <person name="Iraola G."/>
            <person name="Ferres I."/>
            <person name="Bierque E."/>
            <person name="Girault D."/>
            <person name="Soupe-Gilbert M.-E."/>
            <person name="Picardeau M."/>
            <person name="Goarant C."/>
        </authorList>
    </citation>
    <scope>NUCLEOTIDE SEQUENCE [LARGE SCALE GENOMIC DNA]</scope>
    <source>
        <strain evidence="11 12">FH2-C-A2</strain>
    </source>
</reference>
<feature type="domain" description="DNA mismatch repair proteins mutS family" evidence="10">
    <location>
        <begin position="680"/>
        <end position="696"/>
    </location>
</feature>
<dbReference type="InterPro" id="IPR007861">
    <property type="entry name" value="DNA_mismatch_repair_MutS_clamp"/>
</dbReference>
<dbReference type="GO" id="GO:0006298">
    <property type="term" value="P:mismatch repair"/>
    <property type="evidence" value="ECO:0007669"/>
    <property type="project" value="UniProtKB-UniRule"/>
</dbReference>
<dbReference type="InterPro" id="IPR027417">
    <property type="entry name" value="P-loop_NTPase"/>
</dbReference>
<dbReference type="InterPro" id="IPR036678">
    <property type="entry name" value="MutS_con_dom_sf"/>
</dbReference>
<evidence type="ECO:0000256" key="4">
    <source>
        <dbReference type="ARBA" id="ARBA00022763"/>
    </source>
</evidence>
<evidence type="ECO:0000256" key="1">
    <source>
        <dbReference type="ARBA" id="ARBA00006271"/>
    </source>
</evidence>
<dbReference type="Gene3D" id="3.40.1170.10">
    <property type="entry name" value="DNA repair protein MutS, domain I"/>
    <property type="match status" value="1"/>
</dbReference>
<sequence>MQKEQSPITETNTPDLTEALDTPMMRQYLEIKAKFPDSILFFRMGDFYEMFLEDAKIASSILDIALTKRQNSVPMCGIPFHSKDGYITKLLAAGKKIAVCEQSKPEDGNPKLMTRDVVRIITPGTVIEEHLLSGFQNNYLCILIPKAALIFVGMADVSTGEVLHFAVPLSKTQVLESELIKFRPSEICIFSKDLEKVRSWPNFEERPLTVLEESKLGIDSSKDPFLIVTKGLEYYIRENYRDGSLTLREPRILQTGSYLEMDRETVLNLELIENEKETKGHTLFSVLNFCSTAKGKRVLKQRILFPETDPAILKSRWEKQDILKKVPLSKLVQPLRDLGDLERILARFRGNKAYPRDFKAILVSIQTLESLQSVLQPLGYPISGPGKLSELASYIENRIHPEELPVILGNGKFIKEGFDSQLDKAREAGSKGTDWILELEAEEKKKTGLSTLKIKYNKIVGYFIEISRNQAEQAPKEYLKKQTLVTSERFTVSRLEEIERTILEADEIIQKVERQEFERMIQSVLEYASDLLNLSEEFGDLDFQLSLIKAEENYGWIRPELSPDSTLELKSSRHPVVEASLPVGVKFTPNDVDLDSQENALAILTGPNMAGKSTFMRQIALNQILFQIGSSVAAEKAKLPMVDRLFTRIGAGDNLNAGESTFFVEMKETANILKNCSSQSLLLFDEVGRGTSTYDGMSIAWAILEYLSEMSPRPKTVFATHYHELTELSRLPGVRNIHMETVEKDDKVIFLRRVKPGKAKKSFGIYVAQLAGVPDFVVKRATEILSDMESRKKEIRIQTREPSLFQEVSPVGSDSQFWQDFKKEVTDLPIESMTPLEALRLLDDWKKRISSRSN</sequence>
<dbReference type="GO" id="GO:0005524">
    <property type="term" value="F:ATP binding"/>
    <property type="evidence" value="ECO:0007669"/>
    <property type="project" value="UniProtKB-UniRule"/>
</dbReference>
<evidence type="ECO:0000256" key="6">
    <source>
        <dbReference type="ARBA" id="ARBA00023125"/>
    </source>
</evidence>
<dbReference type="NCBIfam" id="NF003810">
    <property type="entry name" value="PRK05399.1"/>
    <property type="match status" value="1"/>
</dbReference>
<evidence type="ECO:0000313" key="11">
    <source>
        <dbReference type="EMBL" id="PJZ65054.1"/>
    </source>
</evidence>
<dbReference type="InterPro" id="IPR005748">
    <property type="entry name" value="DNA_mismatch_repair_MutS"/>
</dbReference>
<dbReference type="InterPro" id="IPR017261">
    <property type="entry name" value="DNA_mismatch_repair_MutS/MSH"/>
</dbReference>
<dbReference type="GO" id="GO:0005829">
    <property type="term" value="C:cytosol"/>
    <property type="evidence" value="ECO:0007669"/>
    <property type="project" value="TreeGrafter"/>
</dbReference>
<dbReference type="Pfam" id="PF00488">
    <property type="entry name" value="MutS_V"/>
    <property type="match status" value="1"/>
</dbReference>
<comment type="function">
    <text evidence="8">This protein is involved in the repair of mismatches in DNA. It is possible that it carries out the mismatch recognition step. This protein has a weak ATPase activity.</text>
</comment>
<dbReference type="Proteomes" id="UP000231912">
    <property type="component" value="Unassembled WGS sequence"/>
</dbReference>
<dbReference type="SUPFAM" id="SSF53150">
    <property type="entry name" value="DNA repair protein MutS, domain II"/>
    <property type="match status" value="1"/>
</dbReference>
<evidence type="ECO:0000256" key="3">
    <source>
        <dbReference type="ARBA" id="ARBA00022741"/>
    </source>
</evidence>
<dbReference type="InterPro" id="IPR016151">
    <property type="entry name" value="DNA_mismatch_repair_MutS_N"/>
</dbReference>
<dbReference type="InterPro" id="IPR007696">
    <property type="entry name" value="DNA_mismatch_repair_MutS_core"/>
</dbReference>
<dbReference type="RefSeq" id="WP_100759471.1">
    <property type="nucleotide sequence ID" value="NZ_NPDT01000006.1"/>
</dbReference>
<dbReference type="SUPFAM" id="SSF52540">
    <property type="entry name" value="P-loop containing nucleoside triphosphate hydrolases"/>
    <property type="match status" value="1"/>
</dbReference>
<dbReference type="Pfam" id="PF05192">
    <property type="entry name" value="MutS_III"/>
    <property type="match status" value="1"/>
</dbReference>
<dbReference type="SUPFAM" id="SSF55271">
    <property type="entry name" value="DNA repair protein MutS, domain I"/>
    <property type="match status" value="1"/>
</dbReference>
<dbReference type="PROSITE" id="PS00486">
    <property type="entry name" value="DNA_MISMATCH_REPAIR_2"/>
    <property type="match status" value="1"/>
</dbReference>
<comment type="similarity">
    <text evidence="1">Belongs to the DNA mismatch repair MutS family.</text>
</comment>
<dbReference type="GO" id="GO:0030983">
    <property type="term" value="F:mismatched DNA binding"/>
    <property type="evidence" value="ECO:0007669"/>
    <property type="project" value="InterPro"/>
</dbReference>
<dbReference type="SUPFAM" id="SSF48334">
    <property type="entry name" value="DNA repair protein MutS, domain III"/>
    <property type="match status" value="1"/>
</dbReference>
<evidence type="ECO:0000256" key="7">
    <source>
        <dbReference type="ARBA" id="ARBA00023204"/>
    </source>
</evidence>
<evidence type="ECO:0000256" key="2">
    <source>
        <dbReference type="ARBA" id="ARBA00021982"/>
    </source>
</evidence>
<proteinExistence type="inferred from homology"/>
<evidence type="ECO:0000256" key="5">
    <source>
        <dbReference type="ARBA" id="ARBA00022840"/>
    </source>
</evidence>
<dbReference type="InterPro" id="IPR045076">
    <property type="entry name" value="MutS"/>
</dbReference>
<evidence type="ECO:0000313" key="12">
    <source>
        <dbReference type="Proteomes" id="UP000231912"/>
    </source>
</evidence>
<keyword evidence="7" id="KW-0234">DNA repair</keyword>
<evidence type="ECO:0000259" key="10">
    <source>
        <dbReference type="PROSITE" id="PS00486"/>
    </source>
</evidence>
<dbReference type="GO" id="GO:0140664">
    <property type="term" value="F:ATP-dependent DNA damage sensor activity"/>
    <property type="evidence" value="ECO:0007669"/>
    <property type="project" value="InterPro"/>
</dbReference>
<dbReference type="PANTHER" id="PTHR11361">
    <property type="entry name" value="DNA MISMATCH REPAIR PROTEIN MUTS FAMILY MEMBER"/>
    <property type="match status" value="1"/>
</dbReference>
<dbReference type="InterPro" id="IPR007695">
    <property type="entry name" value="DNA_mismatch_repair_MutS-lik_N"/>
</dbReference>
<organism evidence="11 12">
    <name type="scientific">Leptospira wolffii</name>
    <dbReference type="NCBI Taxonomy" id="409998"/>
    <lineage>
        <taxon>Bacteria</taxon>
        <taxon>Pseudomonadati</taxon>
        <taxon>Spirochaetota</taxon>
        <taxon>Spirochaetia</taxon>
        <taxon>Leptospirales</taxon>
        <taxon>Leptospiraceae</taxon>
        <taxon>Leptospira</taxon>
    </lineage>
</organism>
<dbReference type="EMBL" id="NPDT01000006">
    <property type="protein sequence ID" value="PJZ65054.1"/>
    <property type="molecule type" value="Genomic_DNA"/>
</dbReference>
<dbReference type="FunFam" id="3.40.1170.10:FF:000001">
    <property type="entry name" value="DNA mismatch repair protein MutS"/>
    <property type="match status" value="1"/>
</dbReference>